<dbReference type="InterPro" id="IPR013494">
    <property type="entry name" value="CHP02678"/>
</dbReference>
<proteinExistence type="predicted"/>
<dbReference type="Proteomes" id="UP000199648">
    <property type="component" value="Unassembled WGS sequence"/>
</dbReference>
<gene>
    <name evidence="1" type="ORF">SAMN03097708_01977</name>
</gene>
<dbReference type="STRING" id="415747.SAMN03097708_01977"/>
<dbReference type="EMBL" id="FMWD01000005">
    <property type="protein sequence ID" value="SCZ60061.1"/>
    <property type="molecule type" value="Genomic_DNA"/>
</dbReference>
<sequence length="409" mass="45749">MIAAESLDDVLDRNRLDERRRALRSLLLRPLLESDTPAFALVRRHTEWLREWLARETGWALQVEGDFARLHKAPADHGDASRGAPPHYRRAGATPFDRRRYALFCLALADLERGESQVTLGNIGNAVVHGATDPMLTGAGLRFELEGRDERRDLVAVVRLLMELRVLSRVAGDEESYIAAGRDVLYDVDRRVLAALLVTARGPSLLPPDELPAGTLERMTAVTARYVPDTTEARNRELRQRLTRRLLDDPVLYWSELDEDEHAYLTSQRAAIARRIEEATGLIPEVRAEGIAMVDPSADLTDERMPAEGTEGHITLLLAEHLAATDAQQTRAGLEARVRGWVAEYGRFWKKAAREPGAESMLVQQALERLEALRLVVREGEEVMPLPAIGRFKLERPRAHDGSPLEGIG</sequence>
<dbReference type="RefSeq" id="WP_245688287.1">
    <property type="nucleotide sequence ID" value="NZ_FMWD01000005.1"/>
</dbReference>
<dbReference type="Pfam" id="PF09661">
    <property type="entry name" value="DUF2398"/>
    <property type="match status" value="1"/>
</dbReference>
<dbReference type="NCBIfam" id="TIGR02678">
    <property type="entry name" value="TIGR02678 family protein"/>
    <property type="match status" value="1"/>
</dbReference>
<keyword evidence="2" id="KW-1185">Reference proteome</keyword>
<evidence type="ECO:0000313" key="1">
    <source>
        <dbReference type="EMBL" id="SCZ60061.1"/>
    </source>
</evidence>
<name>A0A1G5QFC7_9GAMM</name>
<protein>
    <submittedName>
        <fullName evidence="1">TIGR02678 family protein</fullName>
    </submittedName>
</protein>
<accession>A0A1G5QFC7</accession>
<organism evidence="1 2">
    <name type="scientific">Thiohalomonas denitrificans</name>
    <dbReference type="NCBI Taxonomy" id="415747"/>
    <lineage>
        <taxon>Bacteria</taxon>
        <taxon>Pseudomonadati</taxon>
        <taxon>Pseudomonadota</taxon>
        <taxon>Gammaproteobacteria</taxon>
        <taxon>Thiohalomonadales</taxon>
        <taxon>Thiohalomonadaceae</taxon>
        <taxon>Thiohalomonas</taxon>
    </lineage>
</organism>
<dbReference type="AlphaFoldDB" id="A0A1G5QFC7"/>
<reference evidence="1 2" key="1">
    <citation type="submission" date="2016-10" db="EMBL/GenBank/DDBJ databases">
        <authorList>
            <person name="de Groot N.N."/>
        </authorList>
    </citation>
    <scope>NUCLEOTIDE SEQUENCE [LARGE SCALE GENOMIC DNA]</scope>
    <source>
        <strain evidence="1 2">HLD2</strain>
    </source>
</reference>
<evidence type="ECO:0000313" key="2">
    <source>
        <dbReference type="Proteomes" id="UP000199648"/>
    </source>
</evidence>